<accession>A0A239PGL0</accession>
<dbReference type="RefSeq" id="WP_089255985.1">
    <property type="nucleotide sequence ID" value="NZ_FZPH01000034.1"/>
</dbReference>
<feature type="transmembrane region" description="Helical" evidence="2">
    <location>
        <begin position="40"/>
        <end position="60"/>
    </location>
</feature>
<dbReference type="Proteomes" id="UP000198362">
    <property type="component" value="Unassembled WGS sequence"/>
</dbReference>
<evidence type="ECO:0000259" key="3">
    <source>
        <dbReference type="SMART" id="SM00909"/>
    </source>
</evidence>
<feature type="compositionally biased region" description="Low complexity" evidence="1">
    <location>
        <begin position="73"/>
        <end position="82"/>
    </location>
</feature>
<evidence type="ECO:0000256" key="2">
    <source>
        <dbReference type="SAM" id="Phobius"/>
    </source>
</evidence>
<dbReference type="EMBL" id="FZPH01000034">
    <property type="protein sequence ID" value="SNT66211.1"/>
    <property type="molecule type" value="Genomic_DNA"/>
</dbReference>
<evidence type="ECO:0000256" key="1">
    <source>
        <dbReference type="SAM" id="MobiDB-lite"/>
    </source>
</evidence>
<dbReference type="AlphaFoldDB" id="A0A239PGL0"/>
<dbReference type="SMART" id="SM00909">
    <property type="entry name" value="Germane"/>
    <property type="match status" value="1"/>
</dbReference>
<sequence length="286" mass="29430">MTPEETIRRALEAAASTVEVRPDALAAIRARTRRRRGRGWIPWGAGLAVATAAAVTILVLPDAPHPDPPRPGAPTTTAAATPTPAAGPLLAVYYVGPSRDDALVREFHRVAPGSDAVRSALALMFGTAPLDPDYASAWPAGTTVRGVTVAGEVVTVDLGGATPPSAIAAQQLVWTVTAASGLPGVRIGDGDVLRRAPAVDTLAPVWLINPQEGEVVRGGRVDVHVAGFGSTARLEVTPGARGQDLTLRGGSPAQREAQLTLSLPPGTYTLTVTVDGVSDDHTVVVE</sequence>
<dbReference type="OrthoDB" id="4843507at2"/>
<keyword evidence="2" id="KW-0472">Membrane</keyword>
<organism evidence="4 5">
    <name type="scientific">Asanoa hainanensis</name>
    <dbReference type="NCBI Taxonomy" id="560556"/>
    <lineage>
        <taxon>Bacteria</taxon>
        <taxon>Bacillati</taxon>
        <taxon>Actinomycetota</taxon>
        <taxon>Actinomycetes</taxon>
        <taxon>Micromonosporales</taxon>
        <taxon>Micromonosporaceae</taxon>
        <taxon>Asanoa</taxon>
    </lineage>
</organism>
<keyword evidence="5" id="KW-1185">Reference proteome</keyword>
<gene>
    <name evidence="4" type="ORF">SAMN05421812_13438</name>
</gene>
<reference evidence="4 5" key="1">
    <citation type="submission" date="2017-06" db="EMBL/GenBank/DDBJ databases">
        <authorList>
            <person name="Kim H.J."/>
            <person name="Triplett B.A."/>
        </authorList>
    </citation>
    <scope>NUCLEOTIDE SEQUENCE [LARGE SCALE GENOMIC DNA]</scope>
    <source>
        <strain evidence="4 5">CGMCC 4.5593</strain>
    </source>
</reference>
<dbReference type="Pfam" id="PF10646">
    <property type="entry name" value="Germane"/>
    <property type="match status" value="1"/>
</dbReference>
<feature type="domain" description="GerMN" evidence="3">
    <location>
        <begin position="117"/>
        <end position="197"/>
    </location>
</feature>
<proteinExistence type="predicted"/>
<evidence type="ECO:0000313" key="4">
    <source>
        <dbReference type="EMBL" id="SNT66211.1"/>
    </source>
</evidence>
<protein>
    <submittedName>
        <fullName evidence="4">Sporulation and spore germination</fullName>
    </submittedName>
</protein>
<name>A0A239PGL0_9ACTN</name>
<keyword evidence="2" id="KW-0812">Transmembrane</keyword>
<feature type="region of interest" description="Disordered" evidence="1">
    <location>
        <begin position="62"/>
        <end position="82"/>
    </location>
</feature>
<evidence type="ECO:0000313" key="5">
    <source>
        <dbReference type="Proteomes" id="UP000198362"/>
    </source>
</evidence>
<keyword evidence="2" id="KW-1133">Transmembrane helix</keyword>
<dbReference type="InterPro" id="IPR019606">
    <property type="entry name" value="GerMN"/>
</dbReference>